<proteinExistence type="predicted"/>
<dbReference type="Pfam" id="PF13480">
    <property type="entry name" value="Acetyltransf_6"/>
    <property type="match status" value="1"/>
</dbReference>
<dbReference type="AlphaFoldDB" id="A0A7I9VJT4"/>
<sequence>MPNEAGAARAPSDHRALMDFRVLDAASPEDLARWLALWRRWPRREIQAHPEYARLFARPCDRVVCAVGEDADGGILFPLLLRPLAAEPWAAPGEARLDAVTPYGYGGPFAWGRRDEEAYWRAHERWCEQERIVSTFVRLSLFPEQLAELPGHVEVRSRNIVVPLQGGPEALWRGYEGKVRRWVQVAERAGLQVELDREGARLDDFVRVYTHTMERNGADPWYFFPRAFFAQLVERLAGHFAFFHTLSQGAVVSSDLVLCSEEHVYYFLGGTHADAFPLGPNYLLKHRIASWAAGEGKQGYVLGGGYAPGDGLFRYKRAYARSGEVPFRVGCLVHDERAYVGLVAARTGAGWSPRPGFFPGYRA</sequence>
<dbReference type="InterPro" id="IPR038740">
    <property type="entry name" value="BioF2-like_GNAT_dom"/>
</dbReference>
<reference evidence="3" key="1">
    <citation type="journal article" date="2020" name="Appl. Environ. Microbiol.">
        <title>Diazotrophic Anaeromyxobacter Isolates from Soils.</title>
        <authorList>
            <person name="Masuda Y."/>
            <person name="Yamanaka H."/>
            <person name="Xu Z.X."/>
            <person name="Shiratori Y."/>
            <person name="Aono T."/>
            <person name="Amachi S."/>
            <person name="Senoo K."/>
            <person name="Itoh H."/>
        </authorList>
    </citation>
    <scope>NUCLEOTIDE SEQUENCE [LARGE SCALE GENOMIC DNA]</scope>
    <source>
        <strain evidence="3">R267</strain>
    </source>
</reference>
<dbReference type="EMBL" id="BJTG01000002">
    <property type="protein sequence ID" value="GEJ56257.1"/>
    <property type="molecule type" value="Genomic_DNA"/>
</dbReference>
<evidence type="ECO:0000313" key="2">
    <source>
        <dbReference type="EMBL" id="GEJ56257.1"/>
    </source>
</evidence>
<protein>
    <recommendedName>
        <fullName evidence="1">BioF2-like acetyltransferase domain-containing protein</fullName>
    </recommendedName>
</protein>
<gene>
    <name evidence="2" type="ORF">AMYX_09980</name>
</gene>
<dbReference type="PANTHER" id="PTHR36174">
    <property type="entry name" value="LIPID II:GLYCINE GLYCYLTRANSFERASE"/>
    <property type="match status" value="1"/>
</dbReference>
<dbReference type="InterPro" id="IPR050644">
    <property type="entry name" value="PG_Glycine_Bridge_Synth"/>
</dbReference>
<feature type="domain" description="BioF2-like acetyltransferase" evidence="1">
    <location>
        <begin position="179"/>
        <end position="317"/>
    </location>
</feature>
<keyword evidence="3" id="KW-1185">Reference proteome</keyword>
<accession>A0A7I9VJT4</accession>
<evidence type="ECO:0000259" key="1">
    <source>
        <dbReference type="Pfam" id="PF13480"/>
    </source>
</evidence>
<dbReference type="SUPFAM" id="SSF55729">
    <property type="entry name" value="Acyl-CoA N-acyltransferases (Nat)"/>
    <property type="match status" value="1"/>
</dbReference>
<comment type="caution">
    <text evidence="2">The sequence shown here is derived from an EMBL/GenBank/DDBJ whole genome shotgun (WGS) entry which is preliminary data.</text>
</comment>
<dbReference type="Gene3D" id="3.40.630.30">
    <property type="match status" value="1"/>
</dbReference>
<dbReference type="Proteomes" id="UP000503640">
    <property type="component" value="Unassembled WGS sequence"/>
</dbReference>
<organism evidence="2 3">
    <name type="scientific">Anaeromyxobacter diazotrophicus</name>
    <dbReference type="NCBI Taxonomy" id="2590199"/>
    <lineage>
        <taxon>Bacteria</taxon>
        <taxon>Pseudomonadati</taxon>
        <taxon>Myxococcota</taxon>
        <taxon>Myxococcia</taxon>
        <taxon>Myxococcales</taxon>
        <taxon>Cystobacterineae</taxon>
        <taxon>Anaeromyxobacteraceae</taxon>
        <taxon>Anaeromyxobacter</taxon>
    </lineage>
</organism>
<dbReference type="PANTHER" id="PTHR36174:SF1">
    <property type="entry name" value="LIPID II:GLYCINE GLYCYLTRANSFERASE"/>
    <property type="match status" value="1"/>
</dbReference>
<evidence type="ECO:0000313" key="3">
    <source>
        <dbReference type="Proteomes" id="UP000503640"/>
    </source>
</evidence>
<name>A0A7I9VJT4_9BACT</name>
<dbReference type="InterPro" id="IPR016181">
    <property type="entry name" value="Acyl_CoA_acyltransferase"/>
</dbReference>